<feature type="compositionally biased region" description="Basic and acidic residues" evidence="1">
    <location>
        <begin position="97"/>
        <end position="107"/>
    </location>
</feature>
<protein>
    <recommendedName>
        <fullName evidence="5">Coiled-coil domain-containing protein 134</fullName>
    </recommendedName>
</protein>
<reference evidence="3" key="4">
    <citation type="journal article" date="2001" name="Nature">
        <title>Functional annotation of a full-length mouse cDNA collection.</title>
        <authorList>
            <consortium name="The RIKEN Genome Exploration Research Group Phase II Team and the FANTOM Consortium"/>
        </authorList>
    </citation>
    <scope>NUCLEOTIDE SEQUENCE</scope>
    <source>
        <strain evidence="3">C57BL/6J</strain>
        <tissue evidence="3">Skin</tissue>
    </source>
</reference>
<dbReference type="AlphaFoldDB" id="Q8CED1"/>
<evidence type="ECO:0008006" key="5">
    <source>
        <dbReference type="Google" id="ProtNLM"/>
    </source>
</evidence>
<name>Q8CED1_MOUSE</name>
<dbReference type="PANTHER" id="PTHR14735:SF1">
    <property type="entry name" value="COILED-COIL DOMAIN-CONTAINING PROTEIN 134"/>
    <property type="match status" value="1"/>
</dbReference>
<dbReference type="InterPro" id="IPR026321">
    <property type="entry name" value="CC134"/>
</dbReference>
<organism evidence="3">
    <name type="scientific">Mus musculus</name>
    <name type="common">Mouse</name>
    <dbReference type="NCBI Taxonomy" id="10090"/>
    <lineage>
        <taxon>Eukaryota</taxon>
        <taxon>Metazoa</taxon>
        <taxon>Chordata</taxon>
        <taxon>Craniata</taxon>
        <taxon>Vertebrata</taxon>
        <taxon>Euteleostomi</taxon>
        <taxon>Mammalia</taxon>
        <taxon>Eutheria</taxon>
        <taxon>Euarchontoglires</taxon>
        <taxon>Glires</taxon>
        <taxon>Rodentia</taxon>
        <taxon>Myomorpha</taxon>
        <taxon>Muroidea</taxon>
        <taxon>Muridae</taxon>
        <taxon>Murinae</taxon>
        <taxon>Mus</taxon>
        <taxon>Mus</taxon>
    </lineage>
</organism>
<dbReference type="EMBL" id="AK028514">
    <property type="protein sequence ID" value="BAC25986.1"/>
    <property type="molecule type" value="mRNA"/>
</dbReference>
<evidence type="ECO:0000256" key="2">
    <source>
        <dbReference type="SAM" id="SignalP"/>
    </source>
</evidence>
<dbReference type="PeptideAtlas" id="Q8CED1"/>
<feature type="region of interest" description="Disordered" evidence="1">
    <location>
        <begin position="97"/>
        <end position="124"/>
    </location>
</feature>
<dbReference type="AGR" id="MGI:1923707"/>
<reference evidence="3" key="5">
    <citation type="submission" date="2001-07" db="EMBL/GenBank/DDBJ databases">
        <authorList>
            <person name="Adachi J."/>
            <person name="Aizawa K."/>
            <person name="Akimura T."/>
            <person name="Arakawa T."/>
            <person name="Bono H."/>
            <person name="Carninci P."/>
            <person name="Fukuda S."/>
            <person name="Furuno M."/>
            <person name="Hanagaki T."/>
            <person name="Hara A."/>
            <person name="Hashizume W."/>
            <person name="Hayashida K."/>
            <person name="Hayatsu N."/>
            <person name="Hiramoto K."/>
            <person name="Hiraoka T."/>
            <person name="Hirozane T."/>
            <person name="Hori F."/>
            <person name="Imotani K."/>
            <person name="Ishii Y."/>
            <person name="Itoh M."/>
            <person name="Kagawa I."/>
            <person name="Kasukawa T."/>
            <person name="Katoh H."/>
            <person name="Kawai J."/>
            <person name="Kojima Y."/>
            <person name="Kondo S."/>
            <person name="Konno H."/>
            <person name="Kouda M."/>
            <person name="Koya S."/>
            <person name="Kurihara C."/>
            <person name="Matsuyama T."/>
            <person name="Miyazaki A."/>
            <person name="Murata M."/>
            <person name="Nakamura M."/>
            <person name="Nishi K."/>
            <person name="Nomura K."/>
            <person name="Numazaki R."/>
            <person name="Ohno M."/>
            <person name="Ohsato N."/>
            <person name="Okazaki Y."/>
            <person name="Saito R."/>
            <person name="Saitoh H."/>
            <person name="Sakai C."/>
            <person name="Sakai K."/>
            <person name="Sakazume N."/>
            <person name="Sano H."/>
            <person name="Sasaki D."/>
            <person name="Shibata K."/>
            <person name="Shinagawa A."/>
            <person name="Shiraki T."/>
            <person name="Sogabe Y."/>
            <person name="Tagami M."/>
            <person name="Tagawa A."/>
            <person name="Takahashi F."/>
            <person name="Takaku-Akahira S."/>
            <person name="Takeda Y."/>
            <person name="Tanaka T."/>
            <person name="Tomaru A."/>
            <person name="Toya T."/>
            <person name="Yasunishi A."/>
            <person name="Muramatsu M."/>
            <person name="Hayashizaki Y."/>
        </authorList>
    </citation>
    <scope>NUCLEOTIDE SEQUENCE</scope>
    <source>
        <strain evidence="3">C57BL/6J</strain>
        <tissue evidence="3">Skin</tissue>
    </source>
</reference>
<reference evidence="3" key="8">
    <citation type="journal article" date="2005" name="Science">
        <title>Antisense Transcription in the Mammalian Transcriptome.</title>
        <authorList>
            <consortium name="RIKEN Genome Exploration Research Group and Genome Science Group (Genome Network Project Core Group) and the FANTOM Consortium"/>
        </authorList>
    </citation>
    <scope>NUCLEOTIDE SEQUENCE</scope>
    <source>
        <strain evidence="3">C57BL/6J</strain>
        <tissue evidence="3">Skin</tissue>
    </source>
</reference>
<evidence type="ECO:0000256" key="1">
    <source>
        <dbReference type="SAM" id="MobiDB-lite"/>
    </source>
</evidence>
<evidence type="ECO:0000313" key="3">
    <source>
        <dbReference type="EMBL" id="BAC25986.1"/>
    </source>
</evidence>
<reference evidence="3" key="1">
    <citation type="journal article" date="1999" name="Methods Enzymol.">
        <title>High-efficiency full-length cDNA cloning.</title>
        <authorList>
            <person name="Carninci P."/>
            <person name="Hayashizaki Y."/>
        </authorList>
    </citation>
    <scope>NUCLEOTIDE SEQUENCE</scope>
    <source>
        <strain evidence="3">C57BL/6J</strain>
        <tissue evidence="3">Skin</tissue>
    </source>
</reference>
<proteinExistence type="evidence at transcript level"/>
<feature type="signal peptide" evidence="2">
    <location>
        <begin position="1"/>
        <end position="22"/>
    </location>
</feature>
<reference evidence="3" key="2">
    <citation type="journal article" date="2000" name="Genome Res.">
        <title>Normalization and subtraction of cap-trapper-selected cDNAs to prepare full-length cDNA libraries for rapid discovery of new genes.</title>
        <authorList>
            <person name="Carninci P."/>
            <person name="Shibata Y."/>
            <person name="Hayatsu N."/>
            <person name="Sugahara Y."/>
            <person name="Shibata K."/>
            <person name="Itoh M."/>
            <person name="Konno H."/>
            <person name="Okazaki Y."/>
            <person name="Muramatsu M."/>
            <person name="Hayashizaki Y."/>
        </authorList>
    </citation>
    <scope>NUCLEOTIDE SEQUENCE</scope>
    <source>
        <strain evidence="3">C57BL/6J</strain>
        <tissue evidence="3">Skin</tissue>
    </source>
</reference>
<gene>
    <name evidence="4" type="primary">Ccdc134</name>
</gene>
<reference evidence="3" key="3">
    <citation type="journal article" date="2000" name="Genome Res.">
        <title>RIKEN integrated sequence analysis (RISA) system--384-format sequencing pipeline with 384 multicapillary sequencer.</title>
        <authorList>
            <person name="Shibata K."/>
            <person name="Itoh M."/>
            <person name="Aizawa K."/>
            <person name="Nagaoka S."/>
            <person name="Sasaki N."/>
            <person name="Carninci P."/>
            <person name="Konno H."/>
            <person name="Akiyama J."/>
            <person name="Nishi K."/>
            <person name="Kitsunai T."/>
            <person name="Tashiro H."/>
            <person name="Itoh M."/>
            <person name="Sumi N."/>
            <person name="Ishii Y."/>
            <person name="Nakamura S."/>
            <person name="Hazama M."/>
            <person name="Nishine T."/>
            <person name="Harada A."/>
            <person name="Yamamoto R."/>
            <person name="Matsumoto H."/>
            <person name="Sakaguchi S."/>
            <person name="Ikegami T."/>
            <person name="Kashiwagi K."/>
            <person name="Fujiwake S."/>
            <person name="Inoue K."/>
            <person name="Togawa Y."/>
            <person name="Izawa M."/>
            <person name="Ohara E."/>
            <person name="Watahiki M."/>
            <person name="Yoneda Y."/>
            <person name="Ishikawa T."/>
            <person name="Ozawa K."/>
            <person name="Tanaka T."/>
            <person name="Matsuura S."/>
            <person name="Kawai J."/>
            <person name="Okazaki Y."/>
            <person name="Muramatsu M."/>
            <person name="Inoue Y."/>
            <person name="Kira A."/>
            <person name="Hayashizaki Y."/>
        </authorList>
    </citation>
    <scope>NUCLEOTIDE SEQUENCE</scope>
    <source>
        <strain evidence="3">C57BL/6J</strain>
        <tissue evidence="3">Skin</tissue>
    </source>
</reference>
<reference evidence="3" key="6">
    <citation type="journal article" date="2002" name="Nature">
        <title>Analysis of the mouse transcriptome based on functional annotation of 60,770 full-length cDNAs.</title>
        <authorList>
            <consortium name="The FANTOM Consortium and the RIKEN Genome Exploration Research Group Phase I and II Team"/>
        </authorList>
    </citation>
    <scope>NUCLEOTIDE SEQUENCE</scope>
    <source>
        <strain evidence="3">C57BL/6J</strain>
        <tissue evidence="3">Skin</tissue>
    </source>
</reference>
<reference evidence="3" key="7">
    <citation type="journal article" date="2005" name="Science">
        <title>The Transcriptional Landscape of the Mammalian Genome.</title>
        <authorList>
            <consortium name="The FANTOM Consortium"/>
            <consortium name="Riken Genome Exploration Research Group and Genome Science Group (Genome Network Project Core Group)"/>
        </authorList>
    </citation>
    <scope>NUCLEOTIDE SEQUENCE</scope>
    <source>
        <strain evidence="3">C57BL/6J</strain>
        <tissue evidence="3">Skin</tissue>
    </source>
</reference>
<accession>Q8CED1</accession>
<dbReference type="PANTHER" id="PTHR14735">
    <property type="entry name" value="COILED-COIL DOMAIN-CONTAINING PROTEIN 134"/>
    <property type="match status" value="1"/>
</dbReference>
<keyword evidence="2" id="KW-0732">Signal</keyword>
<evidence type="ECO:0000313" key="4">
    <source>
        <dbReference type="MGI" id="MGI:1923707"/>
    </source>
</evidence>
<dbReference type="MGI" id="MGI:1923707">
    <property type="gene designation" value="Ccdc134"/>
</dbReference>
<sequence length="124" mass="13807">MDLLQFLAAFSVLLWPGTEVTGALKSTLDPSLKIYKKMFEVKRREQLLALKNLAQLNDIHQQYKILDVMLKGLFKVCQEAGQLAAGQGFSWSTEEGFSKGDSVHRGSDPYVEGLEWDSGNGGRN</sequence>
<feature type="chain" id="PRO_5010846975" description="Coiled-coil domain-containing protein 134" evidence="2">
    <location>
        <begin position="23"/>
        <end position="124"/>
    </location>
</feature>
<dbReference type="Pfam" id="PF15002">
    <property type="entry name" value="ERK-JNK_inhib"/>
    <property type="match status" value="1"/>
</dbReference>